<dbReference type="PANTHER" id="PTHR33650">
    <property type="entry name" value="CHLOROPLAST ENVELOPE MEMBRANE PROTEIN-RELATED"/>
    <property type="match status" value="1"/>
</dbReference>
<feature type="transmembrane region" description="Helical" evidence="9">
    <location>
        <begin position="715"/>
        <end position="734"/>
    </location>
</feature>
<comment type="similarity">
    <text evidence="8 9">Belongs to the CemA family.</text>
</comment>
<keyword evidence="4 9" id="KW-0375">Hydrogen ion transport</keyword>
<organism evidence="11">
    <name type="scientific">Stephanosphaera pluvialis</name>
    <dbReference type="NCBI Taxonomy" id="51712"/>
    <lineage>
        <taxon>Eukaryota</taxon>
        <taxon>Viridiplantae</taxon>
        <taxon>Chlorophyta</taxon>
        <taxon>core chlorophytes</taxon>
        <taxon>Chlorophyceae</taxon>
        <taxon>CS clade</taxon>
        <taxon>Chlamydomonadales</taxon>
        <taxon>Haematococcaceae</taxon>
        <taxon>Stephanosphaera</taxon>
    </lineage>
</organism>
<geneLocation type="chloroplast" evidence="11"/>
<evidence type="ECO:0000256" key="3">
    <source>
        <dbReference type="ARBA" id="ARBA00022692"/>
    </source>
</evidence>
<evidence type="ECO:0000256" key="9">
    <source>
        <dbReference type="HAMAP-Rule" id="MF_01308"/>
    </source>
</evidence>
<comment type="catalytic activity">
    <reaction evidence="9">
        <text>K(+)(in) + H(+)(out) = K(+)(out) + H(+)(in)</text>
        <dbReference type="Rhea" id="RHEA:29467"/>
        <dbReference type="ChEBI" id="CHEBI:15378"/>
        <dbReference type="ChEBI" id="CHEBI:29103"/>
    </reaction>
</comment>
<feature type="compositionally biased region" description="Basic and acidic residues" evidence="10">
    <location>
        <begin position="92"/>
        <end position="103"/>
    </location>
</feature>
<dbReference type="PANTHER" id="PTHR33650:SF2">
    <property type="entry name" value="CHLOROPLAST ENVELOPE MEMBRANE PROTEIN"/>
    <property type="match status" value="1"/>
</dbReference>
<dbReference type="GO" id="GO:0015078">
    <property type="term" value="F:proton transmembrane transporter activity"/>
    <property type="evidence" value="ECO:0007669"/>
    <property type="project" value="UniProtKB-UniRule"/>
</dbReference>
<feature type="region of interest" description="Disordered" evidence="10">
    <location>
        <begin position="158"/>
        <end position="201"/>
    </location>
</feature>
<comment type="subcellular location">
    <subcellularLocation>
        <location evidence="1">Membrane</location>
        <topology evidence="1">Multi-pass membrane protein</topology>
    </subcellularLocation>
    <subcellularLocation>
        <location evidence="9">Plastid</location>
        <location evidence="9">Chloroplast inner membrane</location>
        <topology evidence="9">Multi-pass membrane protein</topology>
    </subcellularLocation>
</comment>
<reference evidence="11" key="1">
    <citation type="journal article" date="2015" name="BMC Evol. Biol.">
        <title>Chloroplast phylogenomic analysis of chlorophyte green algae identifies a novel lineage sister to the Sphaeropleales (Chlorophyceae).</title>
        <authorList>
            <person name="Lemieux C."/>
            <person name="Vincent A.T."/>
            <person name="Labarre A."/>
            <person name="Otis C."/>
            <person name="Turmel M."/>
        </authorList>
    </citation>
    <scope>NUCLEOTIDE SEQUENCE</scope>
</reference>
<keyword evidence="9" id="KW-0630">Potassium</keyword>
<keyword evidence="3 9" id="KW-0812">Transmembrane</keyword>
<keyword evidence="7 9" id="KW-0472">Membrane</keyword>
<feature type="transmembrane region" description="Helical" evidence="9">
    <location>
        <begin position="254"/>
        <end position="277"/>
    </location>
</feature>
<sequence length="754" mass="83565">MLAAADACCCALWVLPTAKTAKGKSRQEGGHRKEASIFKTLDWGRSCSPLLQDLRIPPLQAGGDQPGSRDPRPAPDGNLVDPLRPGAPPHSEGGHRKPHKELTRWGPAPAPPGRFSLLLPFFASPPSFFRGFGLRAPLSPGPPISTVEAPSTLLSLPLPKEQGQGQGQEGETRNVQAGAPIRRARDKRRQDLPTKSGFTGKTVPREDNTEVVSITYEEIGLFPRSFSRVLDRFLKQIFSDVENLVIQEYRFYRYLFLTTLKCLLILIFIPVFVNFLAKTYIVRPLTEYVWNTKQTEIFLNLYQQKRAFTELKDFEEKIYFESLIYPKSSFLLMPLPLPRTPFEDPNCSKATFGTAHKFVEGTGEPQDTSFFGFEAPDSKKITGHYRLWGPPRWSGAAVEPLPPKAKAPGWPRSEVSGACFEFGAPSMASLPPHRGGGDSMAAPSMVRGGHQAPGLFTPPSMAGGGHRAPALWFLPTAKTLAGGVQGGDHRAPASQSSFRPPFPGGEGSGLPKGQATPLPPAEKVNPEREDYPGPEGAWVIRANSKQGQTPEDKGAALRARRANSKQASIGDFTNLLPAGDYKETAYYINTYTLKSTLFVYQTIEADKNIQQRYQEKTIELAQRYNDQSIEAITNLFADLISLCSFFYLLYALEIQINITKSFLLEVFFGLDDSKKSLLILLVTDLLVGYHSSNLWELFFEFVFHHYGLPESQTGIFLLVATLPVLLDVLFKYLIFRHLNRSSPATVATYHAMIE</sequence>
<dbReference type="HAMAP" id="MF_01308">
    <property type="entry name" value="CemA_PxcA"/>
    <property type="match status" value="1"/>
</dbReference>
<evidence type="ECO:0000256" key="1">
    <source>
        <dbReference type="ARBA" id="ARBA00004141"/>
    </source>
</evidence>
<dbReference type="EMBL" id="KT625306">
    <property type="protein sequence ID" value="ALO21613.1"/>
    <property type="molecule type" value="Genomic_DNA"/>
</dbReference>
<accession>A0A0S2IEH4</accession>
<feature type="region of interest" description="Disordered" evidence="10">
    <location>
        <begin position="56"/>
        <end position="108"/>
    </location>
</feature>
<dbReference type="InterPro" id="IPR004282">
    <property type="entry name" value="CemA"/>
</dbReference>
<keyword evidence="11" id="KW-0150">Chloroplast</keyword>
<protein>
    <recommendedName>
        <fullName evidence="9">Potassium/proton antiporter CemA</fullName>
    </recommendedName>
    <alternativeName>
        <fullName evidence="9">Chloroplast envelope membrane protein A</fullName>
        <shortName evidence="9">CemA</shortName>
    </alternativeName>
</protein>
<proteinExistence type="inferred from homology"/>
<name>A0A0S2IEH4_9CHLO</name>
<keyword evidence="2 9" id="KW-0813">Transport</keyword>
<keyword evidence="5 9" id="KW-1133">Transmembrane helix</keyword>
<evidence type="ECO:0000256" key="5">
    <source>
        <dbReference type="ARBA" id="ARBA00022989"/>
    </source>
</evidence>
<dbReference type="Pfam" id="PF03040">
    <property type="entry name" value="CemA"/>
    <property type="match status" value="2"/>
</dbReference>
<gene>
    <name evidence="9 11" type="primary">cemA</name>
</gene>
<comment type="function">
    <text evidence="9">Contributes to K(+)/H(+) antiport activity by supporting proton efflux to control proton extrusion and homeostasis in chloroplasts in a light-dependent manner to modulate photosynthesis. Prevents excessive induction of non-photochemical quenching (NPQ) under continuous-light conditions. Indirectly promotes efficient inorganic carbon uptake into chloroplasts.</text>
</comment>
<dbReference type="AlphaFoldDB" id="A0A0S2IEH4"/>
<evidence type="ECO:0000256" key="2">
    <source>
        <dbReference type="ARBA" id="ARBA00022448"/>
    </source>
</evidence>
<evidence type="ECO:0000256" key="6">
    <source>
        <dbReference type="ARBA" id="ARBA00023065"/>
    </source>
</evidence>
<evidence type="ECO:0000256" key="8">
    <source>
        <dbReference type="ARBA" id="ARBA00043980"/>
    </source>
</evidence>
<dbReference type="GO" id="GO:0015297">
    <property type="term" value="F:antiporter activity"/>
    <property type="evidence" value="ECO:0007669"/>
    <property type="project" value="UniProtKB-KW"/>
</dbReference>
<evidence type="ECO:0000256" key="4">
    <source>
        <dbReference type="ARBA" id="ARBA00022781"/>
    </source>
</evidence>
<dbReference type="GO" id="GO:0009706">
    <property type="term" value="C:chloroplast inner membrane"/>
    <property type="evidence" value="ECO:0007669"/>
    <property type="project" value="UniProtKB-SubCell"/>
</dbReference>
<keyword evidence="9" id="KW-1001">Plastid inner membrane</keyword>
<feature type="transmembrane region" description="Helical" evidence="9">
    <location>
        <begin position="635"/>
        <end position="656"/>
    </location>
</feature>
<feature type="region of interest" description="Disordered" evidence="10">
    <location>
        <begin position="483"/>
        <end position="535"/>
    </location>
</feature>
<evidence type="ECO:0000256" key="7">
    <source>
        <dbReference type="ARBA" id="ARBA00023136"/>
    </source>
</evidence>
<keyword evidence="11" id="KW-0934">Plastid</keyword>
<keyword evidence="9" id="KW-0050">Antiport</keyword>
<evidence type="ECO:0000313" key="11">
    <source>
        <dbReference type="EMBL" id="ALO21613.1"/>
    </source>
</evidence>
<evidence type="ECO:0000256" key="10">
    <source>
        <dbReference type="SAM" id="MobiDB-lite"/>
    </source>
</evidence>
<keyword evidence="9" id="KW-0633">Potassium transport</keyword>
<dbReference type="GO" id="GO:0006813">
    <property type="term" value="P:potassium ion transport"/>
    <property type="evidence" value="ECO:0007669"/>
    <property type="project" value="UniProtKB-UniRule"/>
</dbReference>
<keyword evidence="6 9" id="KW-0406">Ion transport</keyword>